<feature type="compositionally biased region" description="Polar residues" evidence="1">
    <location>
        <begin position="1"/>
        <end position="16"/>
    </location>
</feature>
<evidence type="ECO:0000256" key="1">
    <source>
        <dbReference type="SAM" id="MobiDB-lite"/>
    </source>
</evidence>
<accession>A0A1R2BW53</accession>
<reference evidence="2 3" key="1">
    <citation type="submission" date="2016-11" db="EMBL/GenBank/DDBJ databases">
        <title>The macronuclear genome of Stentor coeruleus: a giant cell with tiny introns.</title>
        <authorList>
            <person name="Slabodnick M."/>
            <person name="Ruby J.G."/>
            <person name="Reiff S.B."/>
            <person name="Swart E.C."/>
            <person name="Gosai S."/>
            <person name="Prabakaran S."/>
            <person name="Witkowska E."/>
            <person name="Larue G.E."/>
            <person name="Fisher S."/>
            <person name="Freeman R.M."/>
            <person name="Gunawardena J."/>
            <person name="Chu W."/>
            <person name="Stover N.A."/>
            <person name="Gregory B.D."/>
            <person name="Nowacki M."/>
            <person name="Derisi J."/>
            <person name="Roy S.W."/>
            <person name="Marshall W.F."/>
            <person name="Sood P."/>
        </authorList>
    </citation>
    <scope>NUCLEOTIDE SEQUENCE [LARGE SCALE GENOMIC DNA]</scope>
    <source>
        <strain evidence="2">WM001</strain>
    </source>
</reference>
<dbReference type="AlphaFoldDB" id="A0A1R2BW53"/>
<name>A0A1R2BW53_9CILI</name>
<evidence type="ECO:0000313" key="2">
    <source>
        <dbReference type="EMBL" id="OMJ81000.1"/>
    </source>
</evidence>
<dbReference type="Proteomes" id="UP000187209">
    <property type="component" value="Unassembled WGS sequence"/>
</dbReference>
<dbReference type="OrthoDB" id="292256at2759"/>
<dbReference type="EMBL" id="MPUH01000398">
    <property type="protein sequence ID" value="OMJ81000.1"/>
    <property type="molecule type" value="Genomic_DNA"/>
</dbReference>
<gene>
    <name evidence="2" type="ORF">SteCoe_18613</name>
</gene>
<proteinExistence type="predicted"/>
<protein>
    <submittedName>
        <fullName evidence="2">Uncharacterized protein</fullName>
    </submittedName>
</protein>
<evidence type="ECO:0000313" key="3">
    <source>
        <dbReference type="Proteomes" id="UP000187209"/>
    </source>
</evidence>
<organism evidence="2 3">
    <name type="scientific">Stentor coeruleus</name>
    <dbReference type="NCBI Taxonomy" id="5963"/>
    <lineage>
        <taxon>Eukaryota</taxon>
        <taxon>Sar</taxon>
        <taxon>Alveolata</taxon>
        <taxon>Ciliophora</taxon>
        <taxon>Postciliodesmatophora</taxon>
        <taxon>Heterotrichea</taxon>
        <taxon>Heterotrichida</taxon>
        <taxon>Stentoridae</taxon>
        <taxon>Stentor</taxon>
    </lineage>
</organism>
<feature type="region of interest" description="Disordered" evidence="1">
    <location>
        <begin position="1"/>
        <end position="22"/>
    </location>
</feature>
<sequence length="189" mass="21706">MQSFQERFRTKSSTIGKSGELDINHNNAIQRPQDSQIHGPIQSPIIKTIAKTIIGPSSTPSQMLISNTPKYRNSSYNSQDFDSQLDSIETHFEDSFSNKKRGIDYKPYTIKDYNNIKPKKYYELGGLGSPTIGTEDWAKRKIINDKRIEYGKKAIKMPRENTITDCAIEYAEKIKYRFTMNTRHSTAIN</sequence>
<keyword evidence="3" id="KW-1185">Reference proteome</keyword>
<comment type="caution">
    <text evidence="2">The sequence shown here is derived from an EMBL/GenBank/DDBJ whole genome shotgun (WGS) entry which is preliminary data.</text>
</comment>